<keyword evidence="1" id="KW-0614">Plasmid</keyword>
<gene>
    <name evidence="1" type="ORF">DYI28_29880</name>
</gene>
<dbReference type="Proteomes" id="UP000318823">
    <property type="component" value="Plasmid unnamed1"/>
</dbReference>
<dbReference type="EMBL" id="CP041396">
    <property type="protein sequence ID" value="QDM12898.1"/>
    <property type="molecule type" value="Genomic_DNA"/>
</dbReference>
<accession>A0AAP9IZ60</accession>
<geneLocation type="plasmid" evidence="1 2">
    <name>unnamed1</name>
</geneLocation>
<organism evidence="1 2">
    <name type="scientific">Bacteroides ovatus</name>
    <dbReference type="NCBI Taxonomy" id="28116"/>
    <lineage>
        <taxon>Bacteria</taxon>
        <taxon>Pseudomonadati</taxon>
        <taxon>Bacteroidota</taxon>
        <taxon>Bacteroidia</taxon>
        <taxon>Bacteroidales</taxon>
        <taxon>Bacteroidaceae</taxon>
        <taxon>Bacteroides</taxon>
    </lineage>
</organism>
<reference evidence="2" key="1">
    <citation type="journal article" date="2018" name="J. Anim. Genet.">
        <title>Acquired interbacterial defense systems protect against interspecies antagonism in the human gut microbiome.</title>
        <authorList>
            <person name="Ross B.D."/>
            <person name="Verster A.J."/>
            <person name="Radey M.C."/>
            <person name="Schmidtke D.T."/>
            <person name="Pope C.E."/>
            <person name="Hoffman L.R."/>
            <person name="Hajjar A."/>
            <person name="Peterson S.B."/>
            <person name="Borenstein E."/>
            <person name="Mougous J."/>
        </authorList>
    </citation>
    <scope>NUCLEOTIDE SEQUENCE [LARGE SCALE GENOMIC DNA]</scope>
    <source>
        <strain evidence="2">3725 D1 iv</strain>
        <plasmid evidence="2">unnamed1</plasmid>
    </source>
</reference>
<name>A0AAP9IZ60_BACOV</name>
<dbReference type="RefSeq" id="WP_032846884.1">
    <property type="nucleotide sequence ID" value="NZ_CP041396.1"/>
</dbReference>
<sequence length="181" mass="21132">MKKYLFFAFAILIYAGCNKDDDTRNVEPGKYQIEKVTINVPMDLNFDGEINDDLFREFSSFTKSTLFLNKNNDSYSIDLLWPEFLQEGGELLHKLPSKYEEGMKFDYVNVSIQYYVSIDEENYTLLKGQKIVNDESVYTFTFPDKMEYTGNDKISFTTTQKFLTKEGNKDVIIKAIFKRIG</sequence>
<evidence type="ECO:0000313" key="1">
    <source>
        <dbReference type="EMBL" id="QDM12898.1"/>
    </source>
</evidence>
<evidence type="ECO:0000313" key="2">
    <source>
        <dbReference type="Proteomes" id="UP000318823"/>
    </source>
</evidence>
<proteinExistence type="predicted"/>
<dbReference type="AlphaFoldDB" id="A0AAP9IZ60"/>
<protein>
    <submittedName>
        <fullName evidence="1">Uncharacterized protein</fullName>
    </submittedName>
</protein>